<keyword evidence="3" id="KW-1185">Reference proteome</keyword>
<keyword evidence="1" id="KW-0732">Signal</keyword>
<evidence type="ECO:0000256" key="1">
    <source>
        <dbReference type="SAM" id="SignalP"/>
    </source>
</evidence>
<dbReference type="AlphaFoldDB" id="A0A844ZV22"/>
<feature type="signal peptide" evidence="1">
    <location>
        <begin position="1"/>
        <end position="23"/>
    </location>
</feature>
<dbReference type="OrthoDB" id="7618846at2"/>
<name>A0A844ZV22_9SPHN</name>
<feature type="chain" id="PRO_5032420396" evidence="1">
    <location>
        <begin position="24"/>
        <end position="239"/>
    </location>
</feature>
<organism evidence="2 3">
    <name type="scientific">Pontixanthobacter aquaemixtae</name>
    <dbReference type="NCBI Taxonomy" id="1958940"/>
    <lineage>
        <taxon>Bacteria</taxon>
        <taxon>Pseudomonadati</taxon>
        <taxon>Pseudomonadota</taxon>
        <taxon>Alphaproteobacteria</taxon>
        <taxon>Sphingomonadales</taxon>
        <taxon>Erythrobacteraceae</taxon>
        <taxon>Pontixanthobacter</taxon>
    </lineage>
</organism>
<gene>
    <name evidence="2" type="ORF">GRI41_09885</name>
</gene>
<evidence type="ECO:0000313" key="2">
    <source>
        <dbReference type="EMBL" id="MXO91132.1"/>
    </source>
</evidence>
<comment type="caution">
    <text evidence="2">The sequence shown here is derived from an EMBL/GenBank/DDBJ whole genome shotgun (WGS) entry which is preliminary data.</text>
</comment>
<dbReference type="RefSeq" id="WP_160604852.1">
    <property type="nucleotide sequence ID" value="NZ_WTYX01000002.1"/>
</dbReference>
<accession>A0A844ZV22</accession>
<reference evidence="2 3" key="1">
    <citation type="submission" date="2019-12" db="EMBL/GenBank/DDBJ databases">
        <title>Genomic-based taxomic classification of the family Erythrobacteraceae.</title>
        <authorList>
            <person name="Xu L."/>
        </authorList>
    </citation>
    <scope>NUCLEOTIDE SEQUENCE [LARGE SCALE GENOMIC DNA]</scope>
    <source>
        <strain evidence="2 3">KCTC 52763</strain>
    </source>
</reference>
<proteinExistence type="predicted"/>
<dbReference type="Proteomes" id="UP000442714">
    <property type="component" value="Unassembled WGS sequence"/>
</dbReference>
<evidence type="ECO:0000313" key="3">
    <source>
        <dbReference type="Proteomes" id="UP000442714"/>
    </source>
</evidence>
<dbReference type="EMBL" id="WTYX01000002">
    <property type="protein sequence ID" value="MXO91132.1"/>
    <property type="molecule type" value="Genomic_DNA"/>
</dbReference>
<sequence>MKFAKFLLGGAAIAMALPMPAFAQDENVVVVTGSRSDRSSNFQYYDDSQSAIGFTRKADYFVKPIYVNSDSRGADLRRDELFSMLRATIEQAGREGISLIAGDYGLRKLTVDNMEKLTVRSGGRPDTSQVTIYARLPVAGDDARASLANERIETFAKSIPVTGRSFIQTGSISLAIDDPDQYRIDVVRSVATESRRYASLFGSDYGVEIRGLDSELFWQQASETEVFLYIKHSFVVSPK</sequence>
<protein>
    <submittedName>
        <fullName evidence="2">Uncharacterized protein</fullName>
    </submittedName>
</protein>